<proteinExistence type="predicted"/>
<evidence type="ECO:0000313" key="3">
    <source>
        <dbReference type="EMBL" id="NJW52003.1"/>
    </source>
</evidence>
<dbReference type="RefSeq" id="WP_168137168.1">
    <property type="nucleotide sequence ID" value="NZ_JAAVJR010000002.1"/>
</dbReference>
<keyword evidence="1" id="KW-0328">Glycosyltransferase</keyword>
<comment type="caution">
    <text evidence="3">The sequence shown here is derived from an EMBL/GenBank/DDBJ whole genome shotgun (WGS) entry which is preliminary data.</text>
</comment>
<gene>
    <name evidence="3" type="ORF">HC175_03635</name>
</gene>
<name>A0ABX1CYT5_9FLAO</name>
<accession>A0ABX1CYT5</accession>
<reference evidence="3 4" key="1">
    <citation type="submission" date="2020-03" db="EMBL/GenBank/DDBJ databases">
        <title>Salinimicrobium sp. nov, isolated from SCS.</title>
        <authorList>
            <person name="Cao W.R."/>
        </authorList>
    </citation>
    <scope>NUCLEOTIDE SEQUENCE [LARGE SCALE GENOMIC DNA]</scope>
    <source>
        <strain evidence="4">J15B91</strain>
    </source>
</reference>
<dbReference type="EMBL" id="JAAVJR010000002">
    <property type="protein sequence ID" value="NJW52003.1"/>
    <property type="molecule type" value="Genomic_DNA"/>
</dbReference>
<evidence type="ECO:0000256" key="1">
    <source>
        <dbReference type="ARBA" id="ARBA00022676"/>
    </source>
</evidence>
<dbReference type="PANTHER" id="PTHR30160">
    <property type="entry name" value="TETRAACYLDISACCHARIDE 4'-KINASE-RELATED"/>
    <property type="match status" value="1"/>
</dbReference>
<dbReference type="CDD" id="cd03789">
    <property type="entry name" value="GT9_LPS_heptosyltransferase"/>
    <property type="match status" value="1"/>
</dbReference>
<organism evidence="3 4">
    <name type="scientific">Salinimicrobium oceani</name>
    <dbReference type="NCBI Taxonomy" id="2722702"/>
    <lineage>
        <taxon>Bacteria</taxon>
        <taxon>Pseudomonadati</taxon>
        <taxon>Bacteroidota</taxon>
        <taxon>Flavobacteriia</taxon>
        <taxon>Flavobacteriales</taxon>
        <taxon>Flavobacteriaceae</taxon>
        <taxon>Salinimicrobium</taxon>
    </lineage>
</organism>
<dbReference type="PANTHER" id="PTHR30160:SF22">
    <property type="entry name" value="LIPOPOLYSACCHARIDE CORE BIOSYNTHESIS PROTEIN"/>
    <property type="match status" value="1"/>
</dbReference>
<dbReference type="SUPFAM" id="SSF53756">
    <property type="entry name" value="UDP-Glycosyltransferase/glycogen phosphorylase"/>
    <property type="match status" value="1"/>
</dbReference>
<dbReference type="Pfam" id="PF01075">
    <property type="entry name" value="Glyco_transf_9"/>
    <property type="match status" value="1"/>
</dbReference>
<keyword evidence="2" id="KW-0808">Transferase</keyword>
<dbReference type="InterPro" id="IPR051199">
    <property type="entry name" value="LPS_LOS_Heptosyltrfase"/>
</dbReference>
<evidence type="ECO:0000256" key="2">
    <source>
        <dbReference type="ARBA" id="ARBA00022679"/>
    </source>
</evidence>
<dbReference type="Gene3D" id="3.40.50.2000">
    <property type="entry name" value="Glycogen Phosphorylase B"/>
    <property type="match status" value="2"/>
</dbReference>
<sequence>MVRPRHILVIRLSAMGDVAMTVPVLKALTEKYPDVKITVLTRRFFAPLFTSLNNIQVFEADVKGRHKGITGLRRLSSELIDLEIDAVADLHNVLRSNFLKVLFKLKGLPVKQLDKGRKEKKALTRHNNKIFKQLKATPQRYVEVFEKLGFPLNLEEVSLLPKQQLNARIKEFTGEKTGKWLGIAPFAQHAPKAYPEDLMKEVLQELQKVENLRVFLFGGGKEEAAKLAAWQREFANCSSVAAKLDFEEELVLISNLDAMVAMDSGNGHLAANFDIPVITLWGLTHPYTGFAPFRQPASNFLIPDLKKYPAIPTSIYGKDVPQGYENVMRSIPSQSVVQKIKEVLHLNYS</sequence>
<dbReference type="Proteomes" id="UP000703674">
    <property type="component" value="Unassembled WGS sequence"/>
</dbReference>
<evidence type="ECO:0000313" key="4">
    <source>
        <dbReference type="Proteomes" id="UP000703674"/>
    </source>
</evidence>
<keyword evidence="4" id="KW-1185">Reference proteome</keyword>
<dbReference type="InterPro" id="IPR002201">
    <property type="entry name" value="Glyco_trans_9"/>
</dbReference>
<protein>
    <submittedName>
        <fullName evidence="3">Glycosyltransferase family 9 protein</fullName>
    </submittedName>
</protein>